<evidence type="ECO:0000256" key="2">
    <source>
        <dbReference type="ARBA" id="ARBA00022723"/>
    </source>
</evidence>
<evidence type="ECO:0000259" key="7">
    <source>
        <dbReference type="Pfam" id="PF08240"/>
    </source>
</evidence>
<dbReference type="InterPro" id="IPR036291">
    <property type="entry name" value="NAD(P)-bd_dom_sf"/>
</dbReference>
<evidence type="ECO:0000313" key="9">
    <source>
        <dbReference type="Proteomes" id="UP001500888"/>
    </source>
</evidence>
<dbReference type="SUPFAM" id="SSF51735">
    <property type="entry name" value="NAD(P)-binding Rossmann-fold domains"/>
    <property type="match status" value="1"/>
</dbReference>
<proteinExistence type="inferred from homology"/>
<evidence type="ECO:0000256" key="5">
    <source>
        <dbReference type="RuleBase" id="RU361277"/>
    </source>
</evidence>
<comment type="cofactor">
    <cofactor evidence="1 5">
        <name>Zn(2+)</name>
        <dbReference type="ChEBI" id="CHEBI:29105"/>
    </cofactor>
</comment>
<feature type="domain" description="Alcohol dehydrogenase-like C-terminal" evidence="6">
    <location>
        <begin position="179"/>
        <end position="299"/>
    </location>
</feature>
<evidence type="ECO:0000313" key="8">
    <source>
        <dbReference type="EMBL" id="GAA3789539.1"/>
    </source>
</evidence>
<dbReference type="Pfam" id="PF00107">
    <property type="entry name" value="ADH_zinc_N"/>
    <property type="match status" value="1"/>
</dbReference>
<keyword evidence="2 5" id="KW-0479">Metal-binding</keyword>
<dbReference type="InterPro" id="IPR050129">
    <property type="entry name" value="Zn_alcohol_dh"/>
</dbReference>
<evidence type="ECO:0000256" key="4">
    <source>
        <dbReference type="ARBA" id="ARBA00023002"/>
    </source>
</evidence>
<comment type="caution">
    <text evidence="8">The sequence shown here is derived from an EMBL/GenBank/DDBJ whole genome shotgun (WGS) entry which is preliminary data.</text>
</comment>
<protein>
    <submittedName>
        <fullName evidence="8">Zinc-dependent alcohol dehydrogenase family protein</fullName>
    </submittedName>
</protein>
<dbReference type="Proteomes" id="UP001500888">
    <property type="component" value="Unassembled WGS sequence"/>
</dbReference>
<dbReference type="InterPro" id="IPR011032">
    <property type="entry name" value="GroES-like_sf"/>
</dbReference>
<evidence type="ECO:0000256" key="3">
    <source>
        <dbReference type="ARBA" id="ARBA00022833"/>
    </source>
</evidence>
<dbReference type="Gene3D" id="3.90.180.10">
    <property type="entry name" value="Medium-chain alcohol dehydrogenases, catalytic domain"/>
    <property type="match status" value="1"/>
</dbReference>
<sequence length="340" mass="34687">MRVAVMTAPEAVELRDEPTPKAGPDEVLVQVGACGLCTMERRLFAGEKPFYPVAPGHEVAGRVVEAGAAVEGIPGSPAVGDTVTIDLLTRCGTCSACRRGRSALCKRPQGGALSDGTVSFGAGLAEHVVVRATQAYVTGAAPMEHAVMGEPLACVAHSVRLGGLRAGDRVAVVGAGYMGRLHLALARHKGAAATGVVDVSPDRLSGARTAGAAWAAAPEEALEIGGKQDVVFVTTGAPGVLENAVALCDDGGTVVLYGAFPKDLSAGLSPDLIHHHELSIIGVYSQEPEDWREAAALIAAGRLAADLDALVSARFSLDDVGAALKLAAYSPVYRVLVGAC</sequence>
<keyword evidence="4" id="KW-0560">Oxidoreductase</keyword>
<dbReference type="Gene3D" id="3.40.50.720">
    <property type="entry name" value="NAD(P)-binding Rossmann-like Domain"/>
    <property type="match status" value="1"/>
</dbReference>
<dbReference type="SUPFAM" id="SSF50129">
    <property type="entry name" value="GroES-like"/>
    <property type="match status" value="1"/>
</dbReference>
<dbReference type="PANTHER" id="PTHR43401">
    <property type="entry name" value="L-THREONINE 3-DEHYDROGENASE"/>
    <property type="match status" value="1"/>
</dbReference>
<keyword evidence="3 5" id="KW-0862">Zinc</keyword>
<evidence type="ECO:0000256" key="1">
    <source>
        <dbReference type="ARBA" id="ARBA00001947"/>
    </source>
</evidence>
<feature type="domain" description="Alcohol dehydrogenase-like N-terminal" evidence="7">
    <location>
        <begin position="23"/>
        <end position="135"/>
    </location>
</feature>
<evidence type="ECO:0000259" key="6">
    <source>
        <dbReference type="Pfam" id="PF00107"/>
    </source>
</evidence>
<dbReference type="PROSITE" id="PS00059">
    <property type="entry name" value="ADH_ZINC"/>
    <property type="match status" value="1"/>
</dbReference>
<reference evidence="9" key="1">
    <citation type="journal article" date="2019" name="Int. J. Syst. Evol. Microbiol.">
        <title>The Global Catalogue of Microorganisms (GCM) 10K type strain sequencing project: providing services to taxonomists for standard genome sequencing and annotation.</title>
        <authorList>
            <consortium name="The Broad Institute Genomics Platform"/>
            <consortium name="The Broad Institute Genome Sequencing Center for Infectious Disease"/>
            <person name="Wu L."/>
            <person name="Ma J."/>
        </authorList>
    </citation>
    <scope>NUCLEOTIDE SEQUENCE [LARGE SCALE GENOMIC DNA]</scope>
    <source>
        <strain evidence="9">JCM 16908</strain>
    </source>
</reference>
<dbReference type="InterPro" id="IPR002328">
    <property type="entry name" value="ADH_Zn_CS"/>
</dbReference>
<organism evidence="8 9">
    <name type="scientific">Sphaerisporangium flaviroseum</name>
    <dbReference type="NCBI Taxonomy" id="509199"/>
    <lineage>
        <taxon>Bacteria</taxon>
        <taxon>Bacillati</taxon>
        <taxon>Actinomycetota</taxon>
        <taxon>Actinomycetes</taxon>
        <taxon>Streptosporangiales</taxon>
        <taxon>Streptosporangiaceae</taxon>
        <taxon>Sphaerisporangium</taxon>
    </lineage>
</organism>
<dbReference type="RefSeq" id="WP_344933716.1">
    <property type="nucleotide sequence ID" value="NZ_BAAAZR010000001.1"/>
</dbReference>
<comment type="similarity">
    <text evidence="5">Belongs to the zinc-containing alcohol dehydrogenase family.</text>
</comment>
<keyword evidence="9" id="KW-1185">Reference proteome</keyword>
<name>A0ABP7HDY7_9ACTN</name>
<dbReference type="Pfam" id="PF08240">
    <property type="entry name" value="ADH_N"/>
    <property type="match status" value="1"/>
</dbReference>
<dbReference type="EMBL" id="BAAAZR010000001">
    <property type="protein sequence ID" value="GAA3789539.1"/>
    <property type="molecule type" value="Genomic_DNA"/>
</dbReference>
<dbReference type="InterPro" id="IPR013149">
    <property type="entry name" value="ADH-like_C"/>
</dbReference>
<gene>
    <name evidence="8" type="ORF">GCM10022226_05330</name>
</gene>
<accession>A0ABP7HDY7</accession>
<dbReference type="PANTHER" id="PTHR43401:SF2">
    <property type="entry name" value="L-THREONINE 3-DEHYDROGENASE"/>
    <property type="match status" value="1"/>
</dbReference>
<dbReference type="InterPro" id="IPR013154">
    <property type="entry name" value="ADH-like_N"/>
</dbReference>